<dbReference type="GO" id="GO:0051087">
    <property type="term" value="F:protein-folding chaperone binding"/>
    <property type="evidence" value="ECO:0007669"/>
    <property type="project" value="InterPro"/>
</dbReference>
<sequence length="177" mass="20513">MTTKYTYYQTDAKLVLTIYEKNLEENEVKVHVEPKKLRVTYKDKTLFNSSLLEDVVVDETTTVVKKNNIEIVLKKVTPKQWATIEDKEKDKQDAKAAPTDKWTAIAREADEDEEKEGGVDKFFKTIFKDADDDTKRAIMKSYTESKGTVLSTNWKEISEKKTPIKPPEGLEFKEYPH</sequence>
<protein>
    <submittedName>
        <fullName evidence="5">SGS domain-containing protein</fullName>
    </submittedName>
</protein>
<organism evidence="4 5">
    <name type="scientific">Panagrellus redivivus</name>
    <name type="common">Microworm</name>
    <dbReference type="NCBI Taxonomy" id="6233"/>
    <lineage>
        <taxon>Eukaryota</taxon>
        <taxon>Metazoa</taxon>
        <taxon>Ecdysozoa</taxon>
        <taxon>Nematoda</taxon>
        <taxon>Chromadorea</taxon>
        <taxon>Rhabditida</taxon>
        <taxon>Tylenchina</taxon>
        <taxon>Panagrolaimomorpha</taxon>
        <taxon>Panagrolaimoidea</taxon>
        <taxon>Panagrolaimidae</taxon>
        <taxon>Panagrellus</taxon>
    </lineage>
</organism>
<feature type="compositionally biased region" description="Basic and acidic residues" evidence="1">
    <location>
        <begin position="156"/>
        <end position="177"/>
    </location>
</feature>
<reference evidence="4" key="1">
    <citation type="journal article" date="2013" name="Genetics">
        <title>The draft genome and transcriptome of Panagrellus redivivus are shaped by the harsh demands of a free-living lifestyle.</title>
        <authorList>
            <person name="Srinivasan J."/>
            <person name="Dillman A.R."/>
            <person name="Macchietto M.G."/>
            <person name="Heikkinen L."/>
            <person name="Lakso M."/>
            <person name="Fracchia K.M."/>
            <person name="Antoshechkin I."/>
            <person name="Mortazavi A."/>
            <person name="Wong G."/>
            <person name="Sternberg P.W."/>
        </authorList>
    </citation>
    <scope>NUCLEOTIDE SEQUENCE [LARGE SCALE GENOMIC DNA]</scope>
    <source>
        <strain evidence="4">MT8872</strain>
    </source>
</reference>
<dbReference type="SUPFAM" id="SSF49764">
    <property type="entry name" value="HSP20-like chaperones"/>
    <property type="match status" value="1"/>
</dbReference>
<feature type="domain" description="SGS" evidence="2">
    <location>
        <begin position="70"/>
        <end position="177"/>
    </location>
</feature>
<evidence type="ECO:0000259" key="3">
    <source>
        <dbReference type="PROSITE" id="PS51203"/>
    </source>
</evidence>
<dbReference type="Proteomes" id="UP000492821">
    <property type="component" value="Unassembled WGS sequence"/>
</dbReference>
<dbReference type="InterPro" id="IPR044563">
    <property type="entry name" value="Sgt1-like"/>
</dbReference>
<dbReference type="AlphaFoldDB" id="A0A7E4VKH5"/>
<reference evidence="5" key="2">
    <citation type="submission" date="2020-10" db="UniProtKB">
        <authorList>
            <consortium name="WormBaseParasite"/>
        </authorList>
    </citation>
    <scope>IDENTIFICATION</scope>
</reference>
<dbReference type="InterPro" id="IPR007052">
    <property type="entry name" value="CS_dom"/>
</dbReference>
<proteinExistence type="predicted"/>
<evidence type="ECO:0000313" key="4">
    <source>
        <dbReference type="Proteomes" id="UP000492821"/>
    </source>
</evidence>
<accession>A0A7E4VKH5</accession>
<feature type="region of interest" description="Disordered" evidence="1">
    <location>
        <begin position="155"/>
        <end position="177"/>
    </location>
</feature>
<dbReference type="InterPro" id="IPR008978">
    <property type="entry name" value="HSP20-like_chaperone"/>
</dbReference>
<evidence type="ECO:0000313" key="5">
    <source>
        <dbReference type="WBParaSite" id="Pan_g21258.t1"/>
    </source>
</evidence>
<dbReference type="PROSITE" id="PS51203">
    <property type="entry name" value="CS"/>
    <property type="match status" value="1"/>
</dbReference>
<keyword evidence="4" id="KW-1185">Reference proteome</keyword>
<dbReference type="PROSITE" id="PS51048">
    <property type="entry name" value="SGS"/>
    <property type="match status" value="1"/>
</dbReference>
<dbReference type="Gene3D" id="2.60.40.790">
    <property type="match status" value="1"/>
</dbReference>
<feature type="domain" description="CS" evidence="3">
    <location>
        <begin position="1"/>
        <end position="85"/>
    </location>
</feature>
<name>A0A7E4VKH5_PANRE</name>
<dbReference type="Pfam" id="PF04969">
    <property type="entry name" value="CS"/>
    <property type="match status" value="1"/>
</dbReference>
<dbReference type="WBParaSite" id="Pan_g21258.t1">
    <property type="protein sequence ID" value="Pan_g21258.t1"/>
    <property type="gene ID" value="Pan_g21258"/>
</dbReference>
<dbReference type="PANTHER" id="PTHR45862">
    <property type="entry name" value="PROTEIN SGT1 HOMOLOG"/>
    <property type="match status" value="1"/>
</dbReference>
<dbReference type="Pfam" id="PF05002">
    <property type="entry name" value="SGS"/>
    <property type="match status" value="1"/>
</dbReference>
<dbReference type="InterPro" id="IPR007699">
    <property type="entry name" value="SGS_dom"/>
</dbReference>
<evidence type="ECO:0000259" key="2">
    <source>
        <dbReference type="PROSITE" id="PS51048"/>
    </source>
</evidence>
<evidence type="ECO:0000256" key="1">
    <source>
        <dbReference type="SAM" id="MobiDB-lite"/>
    </source>
</evidence>